<dbReference type="PROSITE" id="PS50928">
    <property type="entry name" value="ABC_TM1"/>
    <property type="match status" value="1"/>
</dbReference>
<evidence type="ECO:0000256" key="3">
    <source>
        <dbReference type="ARBA" id="ARBA00022692"/>
    </source>
</evidence>
<keyword evidence="3 6" id="KW-0812">Transmembrane</keyword>
<keyword evidence="2 6" id="KW-0813">Transport</keyword>
<dbReference type="Gene3D" id="1.10.3720.10">
    <property type="entry name" value="MetI-like"/>
    <property type="match status" value="1"/>
</dbReference>
<evidence type="ECO:0000256" key="2">
    <source>
        <dbReference type="ARBA" id="ARBA00022448"/>
    </source>
</evidence>
<organism evidence="8 9">
    <name type="scientific">Nesterenkonia lacusekhoensis</name>
    <dbReference type="NCBI Taxonomy" id="150832"/>
    <lineage>
        <taxon>Bacteria</taxon>
        <taxon>Bacillati</taxon>
        <taxon>Actinomycetota</taxon>
        <taxon>Actinomycetes</taxon>
        <taxon>Micrococcales</taxon>
        <taxon>Micrococcaceae</taxon>
        <taxon>Nesterenkonia</taxon>
    </lineage>
</organism>
<feature type="transmembrane region" description="Helical" evidence="6">
    <location>
        <begin position="55"/>
        <end position="74"/>
    </location>
</feature>
<evidence type="ECO:0000256" key="5">
    <source>
        <dbReference type="ARBA" id="ARBA00023136"/>
    </source>
</evidence>
<dbReference type="SUPFAM" id="SSF161098">
    <property type="entry name" value="MetI-like"/>
    <property type="match status" value="1"/>
</dbReference>
<feature type="domain" description="ABC transmembrane type-1" evidence="7">
    <location>
        <begin position="15"/>
        <end position="197"/>
    </location>
</feature>
<accession>A0ABS4T2N8</accession>
<comment type="similarity">
    <text evidence="6">Belongs to the binding-protein-dependent transport system permease family.</text>
</comment>
<dbReference type="InterPro" id="IPR051204">
    <property type="entry name" value="ABC_transp_perm/SBD"/>
</dbReference>
<dbReference type="PANTHER" id="PTHR30177:SF4">
    <property type="entry name" value="OSMOPROTECTANT IMPORT PERMEASE PROTEIN OSMW"/>
    <property type="match status" value="1"/>
</dbReference>
<protein>
    <submittedName>
        <fullName evidence="8">Osmoprotectant transport system permease protein</fullName>
    </submittedName>
</protein>
<evidence type="ECO:0000256" key="1">
    <source>
        <dbReference type="ARBA" id="ARBA00004141"/>
    </source>
</evidence>
<evidence type="ECO:0000313" key="9">
    <source>
        <dbReference type="Proteomes" id="UP001519331"/>
    </source>
</evidence>
<dbReference type="InterPro" id="IPR000515">
    <property type="entry name" value="MetI-like"/>
</dbReference>
<dbReference type="Pfam" id="PF00528">
    <property type="entry name" value="BPD_transp_1"/>
    <property type="match status" value="1"/>
</dbReference>
<reference evidence="8 9" key="1">
    <citation type="submission" date="2021-03" db="EMBL/GenBank/DDBJ databases">
        <title>Sequencing the genomes of 1000 actinobacteria strains.</title>
        <authorList>
            <person name="Klenk H.-P."/>
        </authorList>
    </citation>
    <scope>NUCLEOTIDE SEQUENCE [LARGE SCALE GENOMIC DNA]</scope>
    <source>
        <strain evidence="8 9">DSM 12544</strain>
    </source>
</reference>
<gene>
    <name evidence="8" type="ORF">JOF45_001731</name>
</gene>
<evidence type="ECO:0000256" key="6">
    <source>
        <dbReference type="RuleBase" id="RU363032"/>
    </source>
</evidence>
<dbReference type="RefSeq" id="WP_210049129.1">
    <property type="nucleotide sequence ID" value="NZ_JAGINX010000001.1"/>
</dbReference>
<comment type="caution">
    <text evidence="8">The sequence shown here is derived from an EMBL/GenBank/DDBJ whole genome shotgun (WGS) entry which is preliminary data.</text>
</comment>
<keyword evidence="9" id="KW-1185">Reference proteome</keyword>
<dbReference type="Proteomes" id="UP001519331">
    <property type="component" value="Unassembled WGS sequence"/>
</dbReference>
<sequence length="219" mass="23085">MDWILRNAPRIGELALDHLALSLPAVLTAFLLSVPLAVLANRLRLLREPIISGTGLLYAVPSLPLFIVLPVILGTGVRDAFNAVVALTLFGMALMVRSAAEGLDAVSEDVRLAATAQGYSRWGRFWTVDLPLAGPALLAGLRVVSVSTISLVTVSAVLGVQSLGSLFTDGFQRGIVPSILAGVVMTALVALILDLLLILVGRTLMPWRRTSGRTEGAAV</sequence>
<keyword evidence="4 6" id="KW-1133">Transmembrane helix</keyword>
<feature type="transmembrane region" description="Helical" evidence="6">
    <location>
        <begin position="80"/>
        <end position="96"/>
    </location>
</feature>
<evidence type="ECO:0000256" key="4">
    <source>
        <dbReference type="ARBA" id="ARBA00022989"/>
    </source>
</evidence>
<proteinExistence type="inferred from homology"/>
<evidence type="ECO:0000259" key="7">
    <source>
        <dbReference type="PROSITE" id="PS50928"/>
    </source>
</evidence>
<name>A0ABS4T2N8_9MICC</name>
<dbReference type="PANTHER" id="PTHR30177">
    <property type="entry name" value="GLYCINE BETAINE/L-PROLINE TRANSPORT SYSTEM PERMEASE PROTEIN PROW"/>
    <property type="match status" value="1"/>
</dbReference>
<evidence type="ECO:0000313" key="8">
    <source>
        <dbReference type="EMBL" id="MBP2318712.1"/>
    </source>
</evidence>
<comment type="subcellular location">
    <subcellularLocation>
        <location evidence="6">Cell membrane</location>
        <topology evidence="6">Multi-pass membrane protein</topology>
    </subcellularLocation>
    <subcellularLocation>
        <location evidence="1">Membrane</location>
        <topology evidence="1">Multi-pass membrane protein</topology>
    </subcellularLocation>
</comment>
<dbReference type="EMBL" id="JAGINX010000001">
    <property type="protein sequence ID" value="MBP2318712.1"/>
    <property type="molecule type" value="Genomic_DNA"/>
</dbReference>
<dbReference type="CDD" id="cd06261">
    <property type="entry name" value="TM_PBP2"/>
    <property type="match status" value="1"/>
</dbReference>
<dbReference type="InterPro" id="IPR035906">
    <property type="entry name" value="MetI-like_sf"/>
</dbReference>
<keyword evidence="5 6" id="KW-0472">Membrane</keyword>
<feature type="transmembrane region" description="Helical" evidence="6">
    <location>
        <begin position="20"/>
        <end position="43"/>
    </location>
</feature>
<feature type="transmembrane region" description="Helical" evidence="6">
    <location>
        <begin position="175"/>
        <end position="200"/>
    </location>
</feature>